<name>A0ABT0TN56_9FLAO</name>
<protein>
    <submittedName>
        <fullName evidence="1">Uncharacterized protein</fullName>
    </submittedName>
</protein>
<sequence>MSVKKIFRQDYGQTKLLVKAGTVSGHNAVRRSKALDLTITYIEDGIVYEELPDGTKKQVRIVERKEPAIVLTKGMVLHGK</sequence>
<dbReference type="Proteomes" id="UP001317191">
    <property type="component" value="Unassembled WGS sequence"/>
</dbReference>
<evidence type="ECO:0000313" key="1">
    <source>
        <dbReference type="EMBL" id="MCL9808927.1"/>
    </source>
</evidence>
<gene>
    <name evidence="1" type="ORF">NAT50_06090</name>
</gene>
<evidence type="ECO:0000313" key="2">
    <source>
        <dbReference type="Proteomes" id="UP001317191"/>
    </source>
</evidence>
<organism evidence="1 2">
    <name type="scientific">Flavobacterium luminosum</name>
    <dbReference type="NCBI Taxonomy" id="2949086"/>
    <lineage>
        <taxon>Bacteria</taxon>
        <taxon>Pseudomonadati</taxon>
        <taxon>Bacteroidota</taxon>
        <taxon>Flavobacteriia</taxon>
        <taxon>Flavobacteriales</taxon>
        <taxon>Flavobacteriaceae</taxon>
        <taxon>Flavobacterium</taxon>
    </lineage>
</organism>
<proteinExistence type="predicted"/>
<comment type="caution">
    <text evidence="1">The sequence shown here is derived from an EMBL/GenBank/DDBJ whole genome shotgun (WGS) entry which is preliminary data.</text>
</comment>
<reference evidence="1 2" key="1">
    <citation type="submission" date="2022-05" db="EMBL/GenBank/DDBJ databases">
        <title>Flavobacterium sp., isolated from activated sludge.</title>
        <authorList>
            <person name="Ran Q."/>
        </authorList>
    </citation>
    <scope>NUCLEOTIDE SEQUENCE [LARGE SCALE GENOMIC DNA]</scope>
    <source>
        <strain evidence="1 2">HXWNR70</strain>
    </source>
</reference>
<accession>A0ABT0TN56</accession>
<dbReference type="RefSeq" id="WP_250592327.1">
    <property type="nucleotide sequence ID" value="NZ_JAMLJM010000003.1"/>
</dbReference>
<dbReference type="EMBL" id="JAMLJM010000003">
    <property type="protein sequence ID" value="MCL9808927.1"/>
    <property type="molecule type" value="Genomic_DNA"/>
</dbReference>
<keyword evidence="2" id="KW-1185">Reference proteome</keyword>